<dbReference type="PROSITE" id="PS51257">
    <property type="entry name" value="PROKAR_LIPOPROTEIN"/>
    <property type="match status" value="1"/>
</dbReference>
<reference evidence="1 2" key="1">
    <citation type="submission" date="2018-06" db="EMBL/GenBank/DDBJ databases">
        <title>Genomic Encyclopedia of Archaeal and Bacterial Type Strains, Phase II (KMG-II): from individual species to whole genera.</title>
        <authorList>
            <person name="Goeker M."/>
        </authorList>
    </citation>
    <scope>NUCLEOTIDE SEQUENCE [LARGE SCALE GENOMIC DNA]</scope>
    <source>
        <strain evidence="1 2">T4</strain>
    </source>
</reference>
<proteinExistence type="predicted"/>
<gene>
    <name evidence="1" type="ORF">CLV31_105178</name>
</gene>
<dbReference type="AlphaFoldDB" id="A0A326RVL3"/>
<dbReference type="Proteomes" id="UP000248917">
    <property type="component" value="Unassembled WGS sequence"/>
</dbReference>
<organism evidence="1 2">
    <name type="scientific">Algoriphagus aquaeductus</name>
    <dbReference type="NCBI Taxonomy" id="475299"/>
    <lineage>
        <taxon>Bacteria</taxon>
        <taxon>Pseudomonadati</taxon>
        <taxon>Bacteroidota</taxon>
        <taxon>Cytophagia</taxon>
        <taxon>Cytophagales</taxon>
        <taxon>Cyclobacteriaceae</taxon>
        <taxon>Algoriphagus</taxon>
    </lineage>
</organism>
<dbReference type="OrthoDB" id="793772at2"/>
<evidence type="ECO:0000313" key="1">
    <source>
        <dbReference type="EMBL" id="PZV83952.1"/>
    </source>
</evidence>
<sequence>MKTQIFYVLILLGMVSCGEKGNSNALEEAVKLAESKGLFEAAKAYEGKLNELLTLEMAANTMGFPAQEADVDYNTTLSNPSFHALNYTWDRGRTRPMTVGNMTVQVPDLDRLELSGIQKISKKDFEFQYRVLSPEEVQQSNQLMKDALQDRVSKGEITQDQADLAGGFGAGLAGNQTREQVTEVGEAATWMPEDASLYVYQDGFMFRLTINQAGESSVLKQKLILLADQILNKL</sequence>
<keyword evidence="2" id="KW-1185">Reference proteome</keyword>
<evidence type="ECO:0008006" key="3">
    <source>
        <dbReference type="Google" id="ProtNLM"/>
    </source>
</evidence>
<dbReference type="RefSeq" id="WP_111392556.1">
    <property type="nucleotide sequence ID" value="NZ_QKTX01000005.1"/>
</dbReference>
<dbReference type="EMBL" id="QKTX01000005">
    <property type="protein sequence ID" value="PZV83952.1"/>
    <property type="molecule type" value="Genomic_DNA"/>
</dbReference>
<accession>A0A326RVL3</accession>
<protein>
    <recommendedName>
        <fullName evidence="3">Lipoprotein</fullName>
    </recommendedName>
</protein>
<name>A0A326RVL3_9BACT</name>
<evidence type="ECO:0000313" key="2">
    <source>
        <dbReference type="Proteomes" id="UP000248917"/>
    </source>
</evidence>
<comment type="caution">
    <text evidence="1">The sequence shown here is derived from an EMBL/GenBank/DDBJ whole genome shotgun (WGS) entry which is preliminary data.</text>
</comment>